<reference evidence="1 2" key="1">
    <citation type="submission" date="2011-02" db="EMBL/GenBank/DDBJ databases">
        <authorList>
            <person name="Muzny D."/>
            <person name="Qin X."/>
            <person name="Deng J."/>
            <person name="Jiang H."/>
            <person name="Liu Y."/>
            <person name="Qu J."/>
            <person name="Song X.-Z."/>
            <person name="Zhang L."/>
            <person name="Thornton R."/>
            <person name="Coyle M."/>
            <person name="Francisco L."/>
            <person name="Jackson L."/>
            <person name="Javaid M."/>
            <person name="Korchina V."/>
            <person name="Kovar C."/>
            <person name="Mata R."/>
            <person name="Mathew T."/>
            <person name="Ngo R."/>
            <person name="Nguyen L."/>
            <person name="Nguyen N."/>
            <person name="Okwuonu G."/>
            <person name="Ongeri F."/>
            <person name="Pham C."/>
            <person name="Simmons D."/>
            <person name="Wilczek-Boney K."/>
            <person name="Hale W."/>
            <person name="Jakkamsetti A."/>
            <person name="Pham P."/>
            <person name="Ruth R."/>
            <person name="San Lucas F."/>
            <person name="Warren J."/>
            <person name="Zhang J."/>
            <person name="Zhao Z."/>
            <person name="Zhou C."/>
            <person name="Zhu D."/>
            <person name="Lee S."/>
            <person name="Bess C."/>
            <person name="Blankenburg K."/>
            <person name="Forbes L."/>
            <person name="Fu Q."/>
            <person name="Gubbala S."/>
            <person name="Hirani K."/>
            <person name="Jayaseelan J.C."/>
            <person name="Lara F."/>
            <person name="Munidasa M."/>
            <person name="Palculict T."/>
            <person name="Patil S."/>
            <person name="Pu L.-L."/>
            <person name="Saada N."/>
            <person name="Tang L."/>
            <person name="Weissenberger G."/>
            <person name="Zhu Y."/>
            <person name="Hemphill L."/>
            <person name="Shang Y."/>
            <person name="Youmans B."/>
            <person name="Ayvaz T."/>
            <person name="Ross M."/>
            <person name="Santibanez J."/>
            <person name="Aqrawi P."/>
            <person name="Gross S."/>
            <person name="Joshi V."/>
            <person name="Fowler G."/>
            <person name="Nazareth L."/>
            <person name="Reid J."/>
            <person name="Worley K."/>
            <person name="Petrosino J."/>
            <person name="Highlander S."/>
            <person name="Gibbs R."/>
        </authorList>
    </citation>
    <scope>NUCLEOTIDE SEQUENCE [LARGE SCALE GENOMIC DNA]</scope>
    <source>
        <strain evidence="1 2">ATCC BAA-1200</strain>
    </source>
</reference>
<dbReference type="EMBL" id="AFAY01000054">
    <property type="protein sequence ID" value="EGF06894.1"/>
    <property type="molecule type" value="Genomic_DNA"/>
</dbReference>
<proteinExistence type="predicted"/>
<protein>
    <submittedName>
        <fullName evidence="1">Uncharacterized protein</fullName>
    </submittedName>
</protein>
<dbReference type="HOGENOM" id="CLU_1064877_0_0_4"/>
<comment type="caution">
    <text evidence="1">The sequence shown here is derived from an EMBL/GenBank/DDBJ whole genome shotgun (WGS) entry which is preliminary data.</text>
</comment>
<accession>F2BGJ7</accession>
<dbReference type="AlphaFoldDB" id="F2BGJ7"/>
<organism evidence="1 2">
    <name type="scientific">Neisseria bacilliformis ATCC BAA-1200</name>
    <dbReference type="NCBI Taxonomy" id="888742"/>
    <lineage>
        <taxon>Bacteria</taxon>
        <taxon>Pseudomonadati</taxon>
        <taxon>Pseudomonadota</taxon>
        <taxon>Betaproteobacteria</taxon>
        <taxon>Neisseriales</taxon>
        <taxon>Neisseriaceae</taxon>
        <taxon>Neisseria</taxon>
    </lineage>
</organism>
<evidence type="ECO:0000313" key="1">
    <source>
        <dbReference type="EMBL" id="EGF06894.1"/>
    </source>
</evidence>
<name>F2BGJ7_9NEIS</name>
<keyword evidence="2" id="KW-1185">Reference proteome</keyword>
<dbReference type="Proteomes" id="UP000004105">
    <property type="component" value="Unassembled WGS sequence"/>
</dbReference>
<gene>
    <name evidence="1" type="ORF">HMPREF9123_2854</name>
</gene>
<evidence type="ECO:0000313" key="2">
    <source>
        <dbReference type="Proteomes" id="UP000004105"/>
    </source>
</evidence>
<sequence length="261" mass="25548">MLSDGLCRAALFGAGFDGGFVAFLFAAEGFVVEVGGGDFWLEPVLDLGEGAAAGGFVAGVELAFGEVVVGSDSGGVAVEADASVYVLLFDFEGFGVAFGAVGGPVALVAGFATLFGAQGGEGGVDALEAGFDAAVAAAFPIVADFDGVLVFAAEFEADDAASAVAPSAVFDAAFEFAFVAVGEGHQPEAAACDGEHAFDVVAFGGGVTFGGGGRGGGCGCGGEGAEEEGFFHVAFSFGLGRVGFNFVEAALSDGLLCFEAV</sequence>